<dbReference type="InterPro" id="IPR017871">
    <property type="entry name" value="ABC_transporter-like_CS"/>
</dbReference>
<dbReference type="GO" id="GO:0016887">
    <property type="term" value="F:ATP hydrolysis activity"/>
    <property type="evidence" value="ECO:0007669"/>
    <property type="project" value="InterPro"/>
</dbReference>
<dbReference type="PANTHER" id="PTHR42781:SF4">
    <property type="entry name" value="SPERMIDINE_PUTRESCINE IMPORT ATP-BINDING PROTEIN POTA"/>
    <property type="match status" value="1"/>
</dbReference>
<proteinExistence type="predicted"/>
<organism evidence="5">
    <name type="scientific">Moorella thermoacetica Y72</name>
    <dbReference type="NCBI Taxonomy" id="1325331"/>
    <lineage>
        <taxon>Bacteria</taxon>
        <taxon>Bacillati</taxon>
        <taxon>Bacillota</taxon>
        <taxon>Clostridia</taxon>
        <taxon>Neomoorellales</taxon>
        <taxon>Neomoorellaceae</taxon>
        <taxon>Neomoorella</taxon>
    </lineage>
</organism>
<gene>
    <name evidence="5" type="ORF">MTY_1171</name>
</gene>
<reference evidence="5" key="1">
    <citation type="journal article" date="2014" name="Gene">
        <title>Genome-guided analysis of transformation efficiency and carbon dioxide assimilation by Moorella thermoacetica Y72.</title>
        <authorList>
            <person name="Tsukahara K."/>
            <person name="Kita A."/>
            <person name="Nakashimada Y."/>
            <person name="Hoshino T."/>
            <person name="Murakami K."/>
        </authorList>
    </citation>
    <scope>NUCLEOTIDE SEQUENCE [LARGE SCALE GENOMIC DNA]</scope>
    <source>
        <strain evidence="5">Y72</strain>
    </source>
</reference>
<dbReference type="RefSeq" id="WP_011391617.1">
    <property type="nucleotide sequence ID" value="NZ_DF238840.1"/>
</dbReference>
<keyword evidence="5" id="KW-0762">Sugar transport</keyword>
<dbReference type="InterPro" id="IPR003439">
    <property type="entry name" value="ABC_transporter-like_ATP-bd"/>
</dbReference>
<dbReference type="PROSITE" id="PS00211">
    <property type="entry name" value="ABC_TRANSPORTER_1"/>
    <property type="match status" value="1"/>
</dbReference>
<dbReference type="AlphaFoldDB" id="A0A0S6UA29"/>
<dbReference type="InterPro" id="IPR008995">
    <property type="entry name" value="Mo/tungstate-bd_C_term_dom"/>
</dbReference>
<protein>
    <submittedName>
        <fullName evidence="5">ABC-type sugar transport systems, ATPase components</fullName>
    </submittedName>
</protein>
<dbReference type="Gene3D" id="3.40.50.300">
    <property type="entry name" value="P-loop containing nucleotide triphosphate hydrolases"/>
    <property type="match status" value="1"/>
</dbReference>
<dbReference type="Gene3D" id="2.40.50.100">
    <property type="match status" value="1"/>
</dbReference>
<dbReference type="GO" id="GO:0043190">
    <property type="term" value="C:ATP-binding cassette (ABC) transporter complex"/>
    <property type="evidence" value="ECO:0007669"/>
    <property type="project" value="InterPro"/>
</dbReference>
<feature type="domain" description="ABC transporter" evidence="4">
    <location>
        <begin position="5"/>
        <end position="236"/>
    </location>
</feature>
<dbReference type="PROSITE" id="PS50893">
    <property type="entry name" value="ABC_TRANSPORTER_2"/>
    <property type="match status" value="1"/>
</dbReference>
<dbReference type="InterPro" id="IPR050093">
    <property type="entry name" value="ABC_SmlMolc_Importer"/>
</dbReference>
<accession>A0A0S6UA29</accession>
<dbReference type="Pfam" id="PF08402">
    <property type="entry name" value="TOBE_2"/>
    <property type="match status" value="1"/>
</dbReference>
<dbReference type="GeneID" id="45616104"/>
<evidence type="ECO:0000256" key="3">
    <source>
        <dbReference type="ARBA" id="ARBA00022840"/>
    </source>
</evidence>
<evidence type="ECO:0000259" key="4">
    <source>
        <dbReference type="PROSITE" id="PS50893"/>
    </source>
</evidence>
<keyword evidence="2" id="KW-0547">Nucleotide-binding</keyword>
<keyword evidence="1" id="KW-0813">Transport</keyword>
<evidence type="ECO:0000256" key="1">
    <source>
        <dbReference type="ARBA" id="ARBA00022448"/>
    </source>
</evidence>
<dbReference type="InterPro" id="IPR013611">
    <property type="entry name" value="Transp-assoc_OB_typ2"/>
</dbReference>
<dbReference type="InterPro" id="IPR027417">
    <property type="entry name" value="P-loop_NTPase"/>
</dbReference>
<dbReference type="SUPFAM" id="SSF52540">
    <property type="entry name" value="P-loop containing nucleoside triphosphate hydrolases"/>
    <property type="match status" value="1"/>
</dbReference>
<dbReference type="SUPFAM" id="SSF50331">
    <property type="entry name" value="MOP-like"/>
    <property type="match status" value="1"/>
</dbReference>
<sequence>MGISICARDVRVIKGGRQVLAVDDLEIGPGEVWGLIGPNGAGKSTLLQVLALLEKPATGEVWFAGRKVDYRRILPWRRQLAVVFQESLLLNTTVFNNVATGLRFRGLPRPVIKERVERWLKALQIEDLADRPARGLSGGEAQRVSLARALALEPRVLFLDEPFAALDAPTRAALLEELHHILEATGITAVFVTHDFTELPFLADRVAALQEGRIVQTGTPEAILWHPASIQLAAFVGIANLLPGEASLNGAGPARVRLRGGTTILAGTRVKGRVVACLRPEEINICGFQEGKQGANILRGRIVRVVPLGGQYRVEVDCGLELVALAGAAQIRRSFMVPGREVMVTFPPEAVHLIPA</sequence>
<dbReference type="Pfam" id="PF00005">
    <property type="entry name" value="ABC_tran"/>
    <property type="match status" value="1"/>
</dbReference>
<dbReference type="InterPro" id="IPR003593">
    <property type="entry name" value="AAA+_ATPase"/>
</dbReference>
<evidence type="ECO:0000256" key="2">
    <source>
        <dbReference type="ARBA" id="ARBA00022741"/>
    </source>
</evidence>
<dbReference type="Proteomes" id="UP000063718">
    <property type="component" value="Unassembled WGS sequence"/>
</dbReference>
<evidence type="ECO:0000313" key="5">
    <source>
        <dbReference type="EMBL" id="GAF25834.1"/>
    </source>
</evidence>
<keyword evidence="3" id="KW-0067">ATP-binding</keyword>
<dbReference type="EMBL" id="DF238840">
    <property type="protein sequence ID" value="GAF25834.1"/>
    <property type="molecule type" value="Genomic_DNA"/>
</dbReference>
<dbReference type="SMART" id="SM00382">
    <property type="entry name" value="AAA"/>
    <property type="match status" value="1"/>
</dbReference>
<dbReference type="GO" id="GO:0005524">
    <property type="term" value="F:ATP binding"/>
    <property type="evidence" value="ECO:0007669"/>
    <property type="project" value="UniProtKB-KW"/>
</dbReference>
<dbReference type="GO" id="GO:0022857">
    <property type="term" value="F:transmembrane transporter activity"/>
    <property type="evidence" value="ECO:0007669"/>
    <property type="project" value="InterPro"/>
</dbReference>
<name>A0A0S6UA29_NEOTH</name>
<dbReference type="PANTHER" id="PTHR42781">
    <property type="entry name" value="SPERMIDINE/PUTRESCINE IMPORT ATP-BINDING PROTEIN POTA"/>
    <property type="match status" value="1"/>
</dbReference>